<evidence type="ECO:0000313" key="10">
    <source>
        <dbReference type="EMBL" id="KAK5849879.1"/>
    </source>
</evidence>
<comment type="similarity">
    <text evidence="1">Belongs to the ABC transporter superfamily. ABCF family. EF3 subfamily.</text>
</comment>
<dbReference type="InterPro" id="IPR003439">
    <property type="entry name" value="ABC_transporter-like_ATP-bd"/>
</dbReference>
<evidence type="ECO:0000256" key="1">
    <source>
        <dbReference type="ARBA" id="ARBA00011054"/>
    </source>
</evidence>
<dbReference type="PANTHER" id="PTHR19211:SF15">
    <property type="entry name" value="ATP-BINDING CASSETTE SUB-FAMILY F MEMBER 2"/>
    <property type="match status" value="1"/>
</dbReference>
<evidence type="ECO:0000313" key="11">
    <source>
        <dbReference type="Proteomes" id="UP001346869"/>
    </source>
</evidence>
<evidence type="ECO:0000256" key="4">
    <source>
        <dbReference type="ARBA" id="ARBA00022741"/>
    </source>
</evidence>
<keyword evidence="2" id="KW-0597">Phosphoprotein</keyword>
<dbReference type="GO" id="GO:0005524">
    <property type="term" value="F:ATP binding"/>
    <property type="evidence" value="ECO:0007669"/>
    <property type="project" value="UniProtKB-KW"/>
</dbReference>
<dbReference type="InterPro" id="IPR050611">
    <property type="entry name" value="ABCF"/>
</dbReference>
<sequence>MPSDLAKKKAAKKKEAAKGRGRTKKTDGLEDGDQPETQSNGAQSNGIASLTKELDEFELAKTEARAVTGVLSSHPNSTDVHVSSLSLTFHGQELLSDTSLELNSGRRYGLIGLNGTGKSMLLSAIGAREIPIPEHIDIYHLTREMAPSEKTALYCVMEVDEQRIMLEKEAERLASEDSECEKLMELYERLEELDAAKAEVRASRILHGLGFTPEMQQKQLKDFSGGWRMRVALARALFIKPFMLLLDEPTNHLDLDACVWLEEELSSFKRILVLVSHSQDFLNGVCTNIINLHLKKLKNYTGNYDQYIKTREELEEHQMKRFNWEQDQITHMKNYIARFGHGSAKLARQAQSKEKTLQKMVASGLTEKVVNDKTLSFVFPPCGKIPPPVIMVQNVSFKYSDDAPHIYTNLEFGIDLDTRVALVGPNGAGKSTLLKLLMGELLPTDGMIRKNSHVKIGRYHQHLTEQLELDLSPLEYMMKCYPGIKEKEEMRKIIGRYGLTGQTAGRTGISVQMLQTGKVPNVFLSFGLLISTCIIFQVSPIRNLSDGQKCRVCFAWLAWQTPHMLFLDEPTNHLDIETIDALAEAINEFDGGMMLVSHDFRLIQQVAKEIWVCEHQKITKWNRDILAYKEHLKKKIDKSAHDI</sequence>
<dbReference type="Pfam" id="PF12848">
    <property type="entry name" value="ABC_tran_Xtn"/>
    <property type="match status" value="1"/>
</dbReference>
<dbReference type="FunFam" id="3.40.50.300:FF:000467">
    <property type="entry name" value="ATP-binding cassette sub-family F member 2"/>
    <property type="match status" value="1"/>
</dbReference>
<evidence type="ECO:0000259" key="9">
    <source>
        <dbReference type="PROSITE" id="PS50893"/>
    </source>
</evidence>
<dbReference type="AlphaFoldDB" id="A0AAN7WWV5"/>
<dbReference type="Proteomes" id="UP001346869">
    <property type="component" value="Unassembled WGS sequence"/>
</dbReference>
<keyword evidence="7" id="KW-0175">Coiled coil</keyword>
<dbReference type="PROSITE" id="PS50893">
    <property type="entry name" value="ABC_TRANSPORTER_2"/>
    <property type="match status" value="2"/>
</dbReference>
<dbReference type="InterPro" id="IPR003593">
    <property type="entry name" value="AAA+_ATPase"/>
</dbReference>
<evidence type="ECO:0000256" key="2">
    <source>
        <dbReference type="ARBA" id="ARBA00022553"/>
    </source>
</evidence>
<dbReference type="GO" id="GO:0016887">
    <property type="term" value="F:ATP hydrolysis activity"/>
    <property type="evidence" value="ECO:0007669"/>
    <property type="project" value="InterPro"/>
</dbReference>
<gene>
    <name evidence="10" type="ORF">PBY51_014178</name>
</gene>
<feature type="coiled-coil region" evidence="7">
    <location>
        <begin position="156"/>
        <end position="203"/>
    </location>
</feature>
<keyword evidence="11" id="KW-1185">Reference proteome</keyword>
<reference evidence="10 11" key="1">
    <citation type="journal article" date="2023" name="Genes (Basel)">
        <title>Chromosome-Level Genome Assembly and Circadian Gene Repertoire of the Patagonia Blennie Eleginops maclovinus-The Closest Ancestral Proxy of Antarctic Cryonotothenioids.</title>
        <authorList>
            <person name="Cheng C.C."/>
            <person name="Rivera-Colon A.G."/>
            <person name="Minhas B.F."/>
            <person name="Wilson L."/>
            <person name="Rayamajhi N."/>
            <person name="Vargas-Chacoff L."/>
            <person name="Catchen J.M."/>
        </authorList>
    </citation>
    <scope>NUCLEOTIDE SEQUENCE [LARGE SCALE GENOMIC DNA]</scope>
    <source>
        <strain evidence="10">JMC-PN-2008</strain>
    </source>
</reference>
<reference evidence="10 11" key="2">
    <citation type="journal article" date="2023" name="Mol. Biol. Evol.">
        <title>Genomics of Secondarily Temperate Adaptation in the Only Non-Antarctic Icefish.</title>
        <authorList>
            <person name="Rivera-Colon A.G."/>
            <person name="Rayamajhi N."/>
            <person name="Minhas B.F."/>
            <person name="Madrigal G."/>
            <person name="Bilyk K.T."/>
            <person name="Yoon V."/>
            <person name="Hune M."/>
            <person name="Gregory S."/>
            <person name="Cheng C.H.C."/>
            <person name="Catchen J.M."/>
        </authorList>
    </citation>
    <scope>NUCLEOTIDE SEQUENCE [LARGE SCALE GENOMIC DNA]</scope>
    <source>
        <strain evidence="10">JMC-PN-2008</strain>
    </source>
</reference>
<name>A0AAN7WWV5_ELEMC</name>
<comment type="caution">
    <text evidence="10">The sequence shown here is derived from an EMBL/GenBank/DDBJ whole genome shotgun (WGS) entry which is preliminary data.</text>
</comment>
<feature type="compositionally biased region" description="Basic and acidic residues" evidence="8">
    <location>
        <begin position="13"/>
        <end position="28"/>
    </location>
</feature>
<keyword evidence="4" id="KW-0547">Nucleotide-binding</keyword>
<keyword evidence="3" id="KW-0677">Repeat</keyword>
<evidence type="ECO:0000256" key="7">
    <source>
        <dbReference type="SAM" id="Coils"/>
    </source>
</evidence>
<dbReference type="InterPro" id="IPR027417">
    <property type="entry name" value="P-loop_NTPase"/>
</dbReference>
<dbReference type="SMART" id="SM00382">
    <property type="entry name" value="AAA"/>
    <property type="match status" value="2"/>
</dbReference>
<evidence type="ECO:0000256" key="5">
    <source>
        <dbReference type="ARBA" id="ARBA00022840"/>
    </source>
</evidence>
<dbReference type="EMBL" id="JAUZQC010000023">
    <property type="protein sequence ID" value="KAK5849879.1"/>
    <property type="molecule type" value="Genomic_DNA"/>
</dbReference>
<organism evidence="10 11">
    <name type="scientific">Eleginops maclovinus</name>
    <name type="common">Patagonian blennie</name>
    <name type="synonym">Eleginus maclovinus</name>
    <dbReference type="NCBI Taxonomy" id="56733"/>
    <lineage>
        <taxon>Eukaryota</taxon>
        <taxon>Metazoa</taxon>
        <taxon>Chordata</taxon>
        <taxon>Craniata</taxon>
        <taxon>Vertebrata</taxon>
        <taxon>Euteleostomi</taxon>
        <taxon>Actinopterygii</taxon>
        <taxon>Neopterygii</taxon>
        <taxon>Teleostei</taxon>
        <taxon>Neoteleostei</taxon>
        <taxon>Acanthomorphata</taxon>
        <taxon>Eupercaria</taxon>
        <taxon>Perciformes</taxon>
        <taxon>Notothenioidei</taxon>
        <taxon>Eleginopidae</taxon>
        <taxon>Eleginops</taxon>
    </lineage>
</organism>
<dbReference type="SUPFAM" id="SSF52540">
    <property type="entry name" value="P-loop containing nucleoside triphosphate hydrolases"/>
    <property type="match status" value="2"/>
</dbReference>
<dbReference type="PANTHER" id="PTHR19211">
    <property type="entry name" value="ATP-BINDING TRANSPORT PROTEIN-RELATED"/>
    <property type="match status" value="1"/>
</dbReference>
<feature type="compositionally biased region" description="Polar residues" evidence="8">
    <location>
        <begin position="35"/>
        <end position="46"/>
    </location>
</feature>
<keyword evidence="5" id="KW-0067">ATP-binding</keyword>
<dbReference type="PROSITE" id="PS00211">
    <property type="entry name" value="ABC_TRANSPORTER_1"/>
    <property type="match status" value="1"/>
</dbReference>
<protein>
    <recommendedName>
        <fullName evidence="9">ABC transporter domain-containing protein</fullName>
    </recommendedName>
</protein>
<accession>A0AAN7WWV5</accession>
<evidence type="ECO:0000256" key="6">
    <source>
        <dbReference type="ARBA" id="ARBA00022990"/>
    </source>
</evidence>
<dbReference type="Pfam" id="PF00005">
    <property type="entry name" value="ABC_tran"/>
    <property type="match status" value="2"/>
</dbReference>
<feature type="domain" description="ABC transporter" evidence="9">
    <location>
        <begin position="80"/>
        <end position="319"/>
    </location>
</feature>
<dbReference type="FunFam" id="3.40.50.300:FF:001092">
    <property type="entry name" value="ATP-binding cassette sub-family F member 2"/>
    <property type="match status" value="1"/>
</dbReference>
<feature type="domain" description="ABC transporter" evidence="9">
    <location>
        <begin position="390"/>
        <end position="640"/>
    </location>
</feature>
<dbReference type="InterPro" id="IPR017871">
    <property type="entry name" value="ABC_transporter-like_CS"/>
</dbReference>
<dbReference type="Gene3D" id="3.40.50.300">
    <property type="entry name" value="P-loop containing nucleotide triphosphate hydrolases"/>
    <property type="match status" value="3"/>
</dbReference>
<keyword evidence="6" id="KW-0007">Acetylation</keyword>
<dbReference type="CDD" id="cd03221">
    <property type="entry name" value="ABCF_EF-3"/>
    <property type="match status" value="2"/>
</dbReference>
<evidence type="ECO:0000256" key="8">
    <source>
        <dbReference type="SAM" id="MobiDB-lite"/>
    </source>
</evidence>
<dbReference type="FunFam" id="3.40.50.300:FF:001197">
    <property type="entry name" value="Putative ATP-binding cassette family ATPase"/>
    <property type="match status" value="1"/>
</dbReference>
<evidence type="ECO:0000256" key="3">
    <source>
        <dbReference type="ARBA" id="ARBA00022737"/>
    </source>
</evidence>
<dbReference type="InterPro" id="IPR032781">
    <property type="entry name" value="ABC_tran_Xtn"/>
</dbReference>
<feature type="region of interest" description="Disordered" evidence="8">
    <location>
        <begin position="1"/>
        <end position="46"/>
    </location>
</feature>
<proteinExistence type="inferred from homology"/>